<dbReference type="EMBL" id="JARGYT010000005">
    <property type="protein sequence ID" value="MDZ5761816.1"/>
    <property type="molecule type" value="Genomic_DNA"/>
</dbReference>
<comment type="caution">
    <text evidence="7">The sequence shown here is derived from an EMBL/GenBank/DDBJ whole genome shotgun (WGS) entry which is preliminary data.</text>
</comment>
<dbReference type="InterPro" id="IPR027417">
    <property type="entry name" value="P-loop_NTPase"/>
</dbReference>
<dbReference type="Pfam" id="PF02534">
    <property type="entry name" value="T4SS-DNA_transf"/>
    <property type="match status" value="2"/>
</dbReference>
<evidence type="ECO:0000256" key="2">
    <source>
        <dbReference type="ARBA" id="ARBA00008806"/>
    </source>
</evidence>
<evidence type="ECO:0000313" key="7">
    <source>
        <dbReference type="EMBL" id="MDZ5761816.1"/>
    </source>
</evidence>
<name>A0ABU5L6S0_9RICK</name>
<dbReference type="InterPro" id="IPR003688">
    <property type="entry name" value="TraG/VirD4"/>
</dbReference>
<keyword evidence="4" id="KW-0812">Transmembrane</keyword>
<evidence type="ECO:0000256" key="4">
    <source>
        <dbReference type="ARBA" id="ARBA00022692"/>
    </source>
</evidence>
<sequence length="401" mass="45244">MPYANSITLGKGKDGIVYKAKGYQHILLLAPHGSGKGVAFVLPTLLTLEESCIVHDIKLENYKLTSGYRESIGHKIFVFSPLSLEYKTHRYNPLDFISEDIKKRINDLQKIADLLIDASETSKILFVGLALYLVATDAKKTIGAIAKMINGNLEQELSDGLKKIDVSNNKYCAEILTGFLSQSQETKKDAIEHLRASLYLWTNPFVDYATSESDFDIASLKNSKITIYVGLSPTYIDRLKPLMRLFYNHAFERLVKSAESLGFLEENGGVTIILDEFCTLGKLNKYAFAYFRGYKVRLLTISSDIQQIEELYGKMGSSSIIADCHFKVFFASNDPKTAEYISSLCIDKNEGKELLSWQQIMSLSQDSQIILLDKEQPIVSKKIKYYDDEELVERIIDPAKL</sequence>
<comment type="similarity">
    <text evidence="2">Belongs to the VirD4/TraG family.</text>
</comment>
<keyword evidence="3" id="KW-1003">Cell membrane</keyword>
<reference evidence="7 8" key="1">
    <citation type="submission" date="2023-02" db="EMBL/GenBank/DDBJ databases">
        <title>Host association and intracellularity evolved multiple times independently in the Rickettsiales.</title>
        <authorList>
            <person name="Castelli M."/>
            <person name="Nardi T."/>
            <person name="Gammuto L."/>
            <person name="Bellinzona G."/>
            <person name="Sabaneyeva E."/>
            <person name="Potekhin A."/>
            <person name="Serra V."/>
            <person name="Petroni G."/>
            <person name="Sassera D."/>
        </authorList>
    </citation>
    <scope>NUCLEOTIDE SEQUENCE [LARGE SCALE GENOMIC DNA]</scope>
    <source>
        <strain evidence="7 8">BOD18</strain>
    </source>
</reference>
<dbReference type="Proteomes" id="UP001293791">
    <property type="component" value="Unassembled WGS sequence"/>
</dbReference>
<proteinExistence type="inferred from homology"/>
<keyword evidence="6" id="KW-0472">Membrane</keyword>
<dbReference type="CDD" id="cd01127">
    <property type="entry name" value="TrwB_TraG_TraD_VirD4"/>
    <property type="match status" value="1"/>
</dbReference>
<evidence type="ECO:0000256" key="1">
    <source>
        <dbReference type="ARBA" id="ARBA00004651"/>
    </source>
</evidence>
<evidence type="ECO:0000256" key="6">
    <source>
        <dbReference type="ARBA" id="ARBA00023136"/>
    </source>
</evidence>
<dbReference type="Gene3D" id="3.40.50.300">
    <property type="entry name" value="P-loop containing nucleotide triphosphate hydrolases"/>
    <property type="match status" value="1"/>
</dbReference>
<dbReference type="SUPFAM" id="SSF52540">
    <property type="entry name" value="P-loop containing nucleoside triphosphate hydrolases"/>
    <property type="match status" value="1"/>
</dbReference>
<keyword evidence="5" id="KW-1133">Transmembrane helix</keyword>
<evidence type="ECO:0000256" key="3">
    <source>
        <dbReference type="ARBA" id="ARBA00022475"/>
    </source>
</evidence>
<protein>
    <submittedName>
        <fullName evidence="7">Type IV secretion system component VirD4</fullName>
    </submittedName>
</protein>
<evidence type="ECO:0000256" key="5">
    <source>
        <dbReference type="ARBA" id="ARBA00022989"/>
    </source>
</evidence>
<accession>A0ABU5L6S0</accession>
<comment type="subcellular location">
    <subcellularLocation>
        <location evidence="1">Cell membrane</location>
        <topology evidence="1">Multi-pass membrane protein</topology>
    </subcellularLocation>
</comment>
<dbReference type="PANTHER" id="PTHR37937:SF1">
    <property type="entry name" value="CONJUGATIVE TRANSFER: DNA TRANSPORT"/>
    <property type="match status" value="1"/>
</dbReference>
<dbReference type="RefSeq" id="WP_322497326.1">
    <property type="nucleotide sequence ID" value="NZ_JARGYT010000005.1"/>
</dbReference>
<dbReference type="InterPro" id="IPR051539">
    <property type="entry name" value="T4SS-coupling_protein"/>
</dbReference>
<organism evidence="7 8">
    <name type="scientific">Candidatus Cyrtobacter comes</name>
    <dbReference type="NCBI Taxonomy" id="675776"/>
    <lineage>
        <taxon>Bacteria</taxon>
        <taxon>Pseudomonadati</taxon>
        <taxon>Pseudomonadota</taxon>
        <taxon>Alphaproteobacteria</taxon>
        <taxon>Rickettsiales</taxon>
        <taxon>Candidatus Midichloriaceae</taxon>
        <taxon>Candidatus Cyrtobacter</taxon>
    </lineage>
</organism>
<keyword evidence="8" id="KW-1185">Reference proteome</keyword>
<dbReference type="PANTHER" id="PTHR37937">
    <property type="entry name" value="CONJUGATIVE TRANSFER: DNA TRANSPORT"/>
    <property type="match status" value="1"/>
</dbReference>
<evidence type="ECO:0000313" key="8">
    <source>
        <dbReference type="Proteomes" id="UP001293791"/>
    </source>
</evidence>
<gene>
    <name evidence="7" type="ORF">Cyrtocomes_00174</name>
</gene>